<gene>
    <name evidence="3" type="ORF">IPN02_14115</name>
</gene>
<dbReference type="InterPro" id="IPR050256">
    <property type="entry name" value="Glycosyltransferase_2"/>
</dbReference>
<dbReference type="Pfam" id="PF13489">
    <property type="entry name" value="Methyltransf_23"/>
    <property type="match status" value="1"/>
</dbReference>
<evidence type="ECO:0000259" key="2">
    <source>
        <dbReference type="Pfam" id="PF00535"/>
    </source>
</evidence>
<reference evidence="3 4" key="1">
    <citation type="submission" date="2020-10" db="EMBL/GenBank/DDBJ databases">
        <title>Connecting structure to function with the recovery of over 1000 high-quality activated sludge metagenome-assembled genomes encoding full-length rRNA genes using long-read sequencing.</title>
        <authorList>
            <person name="Singleton C.M."/>
            <person name="Petriglieri F."/>
            <person name="Kristensen J.M."/>
            <person name="Kirkegaard R.H."/>
            <person name="Michaelsen T.Y."/>
            <person name="Andersen M.H."/>
            <person name="Karst S.M."/>
            <person name="Dueholm M.S."/>
            <person name="Nielsen P.H."/>
            <person name="Albertsen M."/>
        </authorList>
    </citation>
    <scope>NUCLEOTIDE SEQUENCE [LARGE SCALE GENOMIC DNA]</scope>
    <source>
        <strain evidence="3">Lyne_18-Q3-R50-59_MAXAC.006</strain>
    </source>
</reference>
<proteinExistence type="inferred from homology"/>
<feature type="domain" description="Glycosyltransferase 2-like" evidence="2">
    <location>
        <begin position="16"/>
        <end position="186"/>
    </location>
</feature>
<dbReference type="SUPFAM" id="SSF53448">
    <property type="entry name" value="Nucleotide-diphospho-sugar transferases"/>
    <property type="match status" value="1"/>
</dbReference>
<keyword evidence="3" id="KW-0489">Methyltransferase</keyword>
<evidence type="ECO:0000256" key="1">
    <source>
        <dbReference type="ARBA" id="ARBA00006739"/>
    </source>
</evidence>
<dbReference type="EMBL" id="JADJZA010000007">
    <property type="protein sequence ID" value="MBK9297938.1"/>
    <property type="molecule type" value="Genomic_DNA"/>
</dbReference>
<dbReference type="CDD" id="cd02440">
    <property type="entry name" value="AdoMet_MTases"/>
    <property type="match status" value="1"/>
</dbReference>
<name>A0A936NEL2_9ACTN</name>
<dbReference type="AlphaFoldDB" id="A0A936NEL2"/>
<dbReference type="Proteomes" id="UP000727993">
    <property type="component" value="Unassembled WGS sequence"/>
</dbReference>
<dbReference type="CDD" id="cd04179">
    <property type="entry name" value="DPM_DPG-synthase_like"/>
    <property type="match status" value="1"/>
</dbReference>
<dbReference type="SUPFAM" id="SSF53335">
    <property type="entry name" value="S-adenosyl-L-methionine-dependent methyltransferases"/>
    <property type="match status" value="1"/>
</dbReference>
<dbReference type="GO" id="GO:0032259">
    <property type="term" value="P:methylation"/>
    <property type="evidence" value="ECO:0007669"/>
    <property type="project" value="UniProtKB-KW"/>
</dbReference>
<dbReference type="Gene3D" id="3.90.550.10">
    <property type="entry name" value="Spore Coat Polysaccharide Biosynthesis Protein SpsA, Chain A"/>
    <property type="match status" value="1"/>
</dbReference>
<comment type="similarity">
    <text evidence="1">Belongs to the glycosyltransferase 2 family.</text>
</comment>
<evidence type="ECO:0000313" key="4">
    <source>
        <dbReference type="Proteomes" id="UP000727993"/>
    </source>
</evidence>
<dbReference type="Gene3D" id="3.40.50.150">
    <property type="entry name" value="Vaccinia Virus protein VP39"/>
    <property type="match status" value="1"/>
</dbReference>
<organism evidence="3 4">
    <name type="scientific">Candidatus Neomicrothrix subdominans</name>
    <dbReference type="NCBI Taxonomy" id="2954438"/>
    <lineage>
        <taxon>Bacteria</taxon>
        <taxon>Bacillati</taxon>
        <taxon>Actinomycetota</taxon>
        <taxon>Acidimicrobiia</taxon>
        <taxon>Acidimicrobiales</taxon>
        <taxon>Microthrixaceae</taxon>
        <taxon>Candidatus Neomicrothrix</taxon>
    </lineage>
</organism>
<dbReference type="InterPro" id="IPR029044">
    <property type="entry name" value="Nucleotide-diphossugar_trans"/>
</dbReference>
<accession>A0A936NEL2</accession>
<dbReference type="Pfam" id="PF00535">
    <property type="entry name" value="Glycos_transf_2"/>
    <property type="match status" value="1"/>
</dbReference>
<dbReference type="InterPro" id="IPR001173">
    <property type="entry name" value="Glyco_trans_2-like"/>
</dbReference>
<comment type="caution">
    <text evidence="3">The sequence shown here is derived from an EMBL/GenBank/DDBJ whole genome shotgun (WGS) entry which is preliminary data.</text>
</comment>
<dbReference type="InterPro" id="IPR029063">
    <property type="entry name" value="SAM-dependent_MTases_sf"/>
</dbReference>
<keyword evidence="3" id="KW-0808">Transferase</keyword>
<dbReference type="GO" id="GO:0008168">
    <property type="term" value="F:methyltransferase activity"/>
    <property type="evidence" value="ECO:0007669"/>
    <property type="project" value="UniProtKB-KW"/>
</dbReference>
<evidence type="ECO:0000313" key="3">
    <source>
        <dbReference type="EMBL" id="MBK9297938.1"/>
    </source>
</evidence>
<protein>
    <submittedName>
        <fullName evidence="3">Methyltransferase domain-containing protein</fullName>
    </submittedName>
</protein>
<sequence length="497" mass="54553">MTSPAETAVGDLRIGILVVAYNAASTLREVLDRIPEDFRTRVEKVYVCDDFSTDDTYLIGLGYSQTRDDLPITMVRQPRNLGYGGNQKSGYRMAIDDGLDVVVLLHGDGQYAPEKLPDMVVPFESDSADAVFGSRMMTPGGALQGGMPRYKYVGNKVLSRFENLMLGTELSEFHSGYRAYSTKALASIDFESNSDDFDFDTEIIIQLVEAGMRIEEIPIPTYYGDEICRVNGMKYAADVATHVVTWRLNKMGLGQGRFADVGEEYDLKPSADSSHGVLLRWLDSMPSSRVLDLGCSGGQFAAVARASGHHVTGVDVAAAPGVTDRLDRFVQADLDAGLGEELIVELGDEPFDVVVMGDVLEHVRHPGRLLADARKLLAPGGSMLISVPNFGHWYPRFRTALGAFDYDMRGILDRTHVRFFTRRSLMRLLDDANLRVVSFDQVGLPLGALAERSELGVDEHGEFDEQGPGVLAKAEGALAQAWPTMFAYQFLVKAEPA</sequence>
<dbReference type="PANTHER" id="PTHR48090:SF7">
    <property type="entry name" value="RFBJ PROTEIN"/>
    <property type="match status" value="1"/>
</dbReference>
<dbReference type="PANTHER" id="PTHR48090">
    <property type="entry name" value="UNDECAPRENYL-PHOSPHATE 4-DEOXY-4-FORMAMIDO-L-ARABINOSE TRANSFERASE-RELATED"/>
    <property type="match status" value="1"/>
</dbReference>